<dbReference type="InterPro" id="IPR032466">
    <property type="entry name" value="Metal_Hydrolase"/>
</dbReference>
<dbReference type="Gene3D" id="2.30.40.10">
    <property type="entry name" value="Urease, subunit C, domain 1"/>
    <property type="match status" value="1"/>
</dbReference>
<dbReference type="Proteomes" id="UP000216052">
    <property type="component" value="Chromosome"/>
</dbReference>
<dbReference type="GO" id="GO:0016787">
    <property type="term" value="F:hydrolase activity"/>
    <property type="evidence" value="ECO:0007669"/>
    <property type="project" value="UniProtKB-KW"/>
</dbReference>
<reference evidence="2" key="1">
    <citation type="submission" date="2024-05" db="EMBL/GenBank/DDBJ databases">
        <title>Isolation and characterization of Sporomusa carbonis sp. nov., a carboxydotrophic hydrogenogen in the genus of Sporomusa isolated from a charcoal burning pile.</title>
        <authorList>
            <person name="Boeer T."/>
            <person name="Rosenbaum F."/>
            <person name="Eysell L."/>
            <person name="Mueller V."/>
            <person name="Daniel R."/>
            <person name="Poehlein A."/>
        </authorList>
    </citation>
    <scope>NUCLEOTIDE SEQUENCE [LARGE SCALE GENOMIC DNA]</scope>
    <source>
        <strain evidence="2">DSM 3132</strain>
    </source>
</reference>
<protein>
    <submittedName>
        <fullName evidence="2">Deacetylase</fullName>
        <ecNumber evidence="2">3.1.1.-</ecNumber>
    </submittedName>
</protein>
<dbReference type="InterPro" id="IPR011059">
    <property type="entry name" value="Metal-dep_hydrolase_composite"/>
</dbReference>
<dbReference type="EMBL" id="CP155571">
    <property type="protein sequence ID" value="XFO70745.1"/>
    <property type="molecule type" value="Genomic_DNA"/>
</dbReference>
<dbReference type="PANTHER" id="PTHR42717:SF1">
    <property type="entry name" value="IMIDAZOLONEPROPIONASE AND RELATED AMIDOHYDROLASES"/>
    <property type="match status" value="1"/>
</dbReference>
<evidence type="ECO:0000259" key="1">
    <source>
        <dbReference type="Pfam" id="PF01979"/>
    </source>
</evidence>
<keyword evidence="3" id="KW-1185">Reference proteome</keyword>
<dbReference type="RefSeq" id="WP_169716770.1">
    <property type="nucleotide sequence ID" value="NZ_CP155571.1"/>
</dbReference>
<accession>A0ABZ3IXL0</accession>
<name>A0ABZ3IXL0_SPOA4</name>
<dbReference type="SUPFAM" id="SSF51556">
    <property type="entry name" value="Metallo-dependent hydrolases"/>
    <property type="match status" value="1"/>
</dbReference>
<dbReference type="Gene3D" id="3.20.20.140">
    <property type="entry name" value="Metal-dependent hydrolases"/>
    <property type="match status" value="1"/>
</dbReference>
<dbReference type="NCBIfam" id="NF009060">
    <property type="entry name" value="PRK12394.1"/>
    <property type="match status" value="1"/>
</dbReference>
<sequence>MKCDMLIKGGRVIDPLRAVDTIADIVVKGKKLLPADDLTHYQPELIVDARECIVTPGLIDFHTHVFYRGTENSIAPDVGLLPSGVTTAVDGGSAGSANFEAFYHQVIRTSMVRIIAYLNISSAGQTTVKYDENLDPGCFDSEKIAALFQQYRAVLAGIKIRFTAGIVKNFGLAALEKTLCIASENHCPIMVHPNDPPCTIAELVERLRPGDVFTHVYHGMGNGILDEKGMINRTVTAAKGKGVMFDAANGRSNFAFKTAWPAIKAGFYPDIISSDLTPLNLYRQPAFGLPFLMSKYLAMGMPLVQVVAACTATPARCLHMSDEIGTLAPGACADIAIFRLENRKVKFVDIYGQECMGSMLLVPQMTVKSGNIAYKDFGFGID</sequence>
<organism evidence="2 3">
    <name type="scientific">Sporomusa acidovorans (strain ATCC 49682 / DSM 3132 / Mol)</name>
    <dbReference type="NCBI Taxonomy" id="1123286"/>
    <lineage>
        <taxon>Bacteria</taxon>
        <taxon>Bacillati</taxon>
        <taxon>Bacillota</taxon>
        <taxon>Negativicutes</taxon>
        <taxon>Selenomonadales</taxon>
        <taxon>Sporomusaceae</taxon>
        <taxon>Sporomusa</taxon>
    </lineage>
</organism>
<keyword evidence="2" id="KW-0378">Hydrolase</keyword>
<dbReference type="EC" id="3.1.1.-" evidence="2"/>
<feature type="domain" description="Amidohydrolase-related" evidence="1">
    <location>
        <begin position="53"/>
        <end position="346"/>
    </location>
</feature>
<dbReference type="SUPFAM" id="SSF51338">
    <property type="entry name" value="Composite domain of metallo-dependent hydrolases"/>
    <property type="match status" value="1"/>
</dbReference>
<dbReference type="PANTHER" id="PTHR42717">
    <property type="entry name" value="DIHYDROOROTASE-RELATED"/>
    <property type="match status" value="1"/>
</dbReference>
<evidence type="ECO:0000313" key="3">
    <source>
        <dbReference type="Proteomes" id="UP000216052"/>
    </source>
</evidence>
<evidence type="ECO:0000313" key="2">
    <source>
        <dbReference type="EMBL" id="XFO70745.1"/>
    </source>
</evidence>
<dbReference type="Pfam" id="PF01979">
    <property type="entry name" value="Amidohydro_1"/>
    <property type="match status" value="1"/>
</dbReference>
<dbReference type="InterPro" id="IPR006680">
    <property type="entry name" value="Amidohydro-rel"/>
</dbReference>
<gene>
    <name evidence="2" type="ORF">SPACI_007450</name>
</gene>
<dbReference type="InterPro" id="IPR020043">
    <property type="entry name" value="Deacetylase_Atu3266-like"/>
</dbReference>
<proteinExistence type="predicted"/>